<accession>A0A0D3I240</accession>
<evidence type="ECO:0000313" key="8">
    <source>
        <dbReference type="Proteomes" id="UP000013827"/>
    </source>
</evidence>
<dbReference type="Gene3D" id="1.25.10.10">
    <property type="entry name" value="Leucine-rich Repeat Variant"/>
    <property type="match status" value="2"/>
</dbReference>
<keyword evidence="3" id="KW-0963">Cytoplasm</keyword>
<evidence type="ECO:0000256" key="6">
    <source>
        <dbReference type="SAM" id="MobiDB-lite"/>
    </source>
</evidence>
<dbReference type="GO" id="GO:0005737">
    <property type="term" value="C:cytoplasm"/>
    <property type="evidence" value="ECO:0007669"/>
    <property type="project" value="UniProtKB-SubCell"/>
</dbReference>
<keyword evidence="4" id="KW-0677">Repeat</keyword>
<dbReference type="RefSeq" id="XP_005757754.1">
    <property type="nucleotide sequence ID" value="XM_005757697.1"/>
</dbReference>
<keyword evidence="5" id="KW-0653">Protein transport</keyword>
<keyword evidence="2" id="KW-0813">Transport</keyword>
<dbReference type="EnsemblProtists" id="EOD05325">
    <property type="protein sequence ID" value="EOD05325"/>
    <property type="gene ID" value="EMIHUDRAFT_461965"/>
</dbReference>
<evidence type="ECO:0008006" key="9">
    <source>
        <dbReference type="Google" id="ProtNLM"/>
    </source>
</evidence>
<dbReference type="SUPFAM" id="SSF48371">
    <property type="entry name" value="ARM repeat"/>
    <property type="match status" value="1"/>
</dbReference>
<proteinExistence type="predicted"/>
<evidence type="ECO:0000256" key="1">
    <source>
        <dbReference type="ARBA" id="ARBA00004496"/>
    </source>
</evidence>
<keyword evidence="8" id="KW-1185">Reference proteome</keyword>
<dbReference type="STRING" id="2903.R1CSP5"/>
<sequence>MSEWQPDQAGLAEVLQLLASSQSASNETHRAIQQRLASFNACVPDFNNYLAHIFAHRADQQGAVRQASRPTFASVATAFATAVAPATVTCLPPFPPLLPTAPLSQMAGLVLKNNTATGTGADPASLQAAEGSLAALAKAREKGRVCEDSCEQLEPLEQLLPQLLAALDAAKADPSEDVRRLVCQALVLLLDVAIEQLEPAMPQLVTFMLSASADADKLVALEASEFWSSLCETRCAVSALSPALPHLIPLLLRNMAYSEVEQAELLATGEEDESEADRPEDIKPRFHKSRPAHYSGGGGGGGEEDYDDDDDDDDDDDGATRLACEEWPVRESAILALGAISEGCEAGMAPFLPQLVPWLVETLDHPTSLVRSITCWTLSRYSRWICEPGREPAAYLQPLLRGRLRRALDRSERGRAAKNLLILYDAVGTLADAVGAELAAPRHVEKLVPPLLSRWAALADDDRATFPLLECLTSLAQALGLAFQPFAQPVYERCLQVIAGVFAAAAVHPHFPSHRASPRPRLCDVAKACHTPLLPVLEEASECLGLLLGALKPENHSVCNNAAWAIGEVTAKVGPAIAPYVSAILQHLILIITRPAHEVGKPLLENSAITIGRLGRAAPQVVAPSLETFAGPWLQTLRGIRDDEHAFHGLVEMLRLHPAAAMGCLPLLFAAIASWDEVPSGLSEPLGAVATGYKAQVFYRMERDGEGYFPVPNQAARCLKPRFGMTDGWIGAEVLEDGPGGDASLVRVKHSHALWSDRYGQTLDPQREPAERDMVMNYPRTDVRMPPAAPWSPALSLLVVRWGGEETEFNVEQWGSASASTSSAYVSAFLDKTVYPTLGPDYEVISVFVTSGLDMARLGPATVCAMMRGRHRAGCYFLWPVMHQDGEVHESGMLDQSAYFDAVRIFEAAGVCTRFPHPSQLYRTLLAKDWQPSLCLVPSLCIPPAVTVNRATICASPSRAAKLCVDALATVRAARYRRGKKRREPESLRVEGAESRRGVAKLGFAWEAAHVRIFRGEQQLATALLDISTTPAVTGSAVIVQDFARNDFELRQFVVDGRIVHKVYSNFVWVDADGYMREFVVKDRAEAVQAWLCGDEEAMAQAASEMAEHKAAKLVAAWLAWFKTQSVEALPGVRVDVLVRRVRQGAAEVFTLELTELGFSMLGVETLPPRVFGALLRSCFDDTGPTSEERTRIERGEKKQRPASPGGDAKSEVT</sequence>
<dbReference type="KEGG" id="ehx:EMIHUDRAFT_461965"/>
<evidence type="ECO:0000256" key="3">
    <source>
        <dbReference type="ARBA" id="ARBA00022490"/>
    </source>
</evidence>
<feature type="region of interest" description="Disordered" evidence="6">
    <location>
        <begin position="267"/>
        <end position="322"/>
    </location>
</feature>
<dbReference type="InterPro" id="IPR040122">
    <property type="entry name" value="Importin_beta"/>
</dbReference>
<evidence type="ECO:0000256" key="5">
    <source>
        <dbReference type="ARBA" id="ARBA00022927"/>
    </source>
</evidence>
<name>A0A0D3I240_EMIH1</name>
<dbReference type="eggNOG" id="KOG2023">
    <property type="taxonomic scope" value="Eukaryota"/>
</dbReference>
<organism evidence="7 8">
    <name type="scientific">Emiliania huxleyi (strain CCMP1516)</name>
    <dbReference type="NCBI Taxonomy" id="280463"/>
    <lineage>
        <taxon>Eukaryota</taxon>
        <taxon>Haptista</taxon>
        <taxon>Haptophyta</taxon>
        <taxon>Prymnesiophyceae</taxon>
        <taxon>Isochrysidales</taxon>
        <taxon>Noelaerhabdaceae</taxon>
        <taxon>Emiliania</taxon>
    </lineage>
</organism>
<reference evidence="7" key="2">
    <citation type="submission" date="2024-10" db="UniProtKB">
        <authorList>
            <consortium name="EnsemblProtists"/>
        </authorList>
    </citation>
    <scope>IDENTIFICATION</scope>
</reference>
<dbReference type="GeneID" id="17251481"/>
<dbReference type="HOGENOM" id="CLU_269418_0_0_1"/>
<dbReference type="InterPro" id="IPR011989">
    <property type="entry name" value="ARM-like"/>
</dbReference>
<dbReference type="InterPro" id="IPR016024">
    <property type="entry name" value="ARM-type_fold"/>
</dbReference>
<feature type="compositionally biased region" description="Basic and acidic residues" evidence="6">
    <location>
        <begin position="1187"/>
        <end position="1200"/>
    </location>
</feature>
<evidence type="ECO:0000256" key="4">
    <source>
        <dbReference type="ARBA" id="ARBA00022737"/>
    </source>
</evidence>
<reference evidence="8" key="1">
    <citation type="journal article" date="2013" name="Nature">
        <title>Pan genome of the phytoplankton Emiliania underpins its global distribution.</title>
        <authorList>
            <person name="Read B.A."/>
            <person name="Kegel J."/>
            <person name="Klute M.J."/>
            <person name="Kuo A."/>
            <person name="Lefebvre S.C."/>
            <person name="Maumus F."/>
            <person name="Mayer C."/>
            <person name="Miller J."/>
            <person name="Monier A."/>
            <person name="Salamov A."/>
            <person name="Young J."/>
            <person name="Aguilar M."/>
            <person name="Claverie J.M."/>
            <person name="Frickenhaus S."/>
            <person name="Gonzalez K."/>
            <person name="Herman E.K."/>
            <person name="Lin Y.C."/>
            <person name="Napier J."/>
            <person name="Ogata H."/>
            <person name="Sarno A.F."/>
            <person name="Shmutz J."/>
            <person name="Schroeder D."/>
            <person name="de Vargas C."/>
            <person name="Verret F."/>
            <person name="von Dassow P."/>
            <person name="Valentin K."/>
            <person name="Van de Peer Y."/>
            <person name="Wheeler G."/>
            <person name="Dacks J.B."/>
            <person name="Delwiche C.F."/>
            <person name="Dyhrman S.T."/>
            <person name="Glockner G."/>
            <person name="John U."/>
            <person name="Richards T."/>
            <person name="Worden A.Z."/>
            <person name="Zhang X."/>
            <person name="Grigoriev I.V."/>
            <person name="Allen A.E."/>
            <person name="Bidle K."/>
            <person name="Borodovsky M."/>
            <person name="Bowler C."/>
            <person name="Brownlee C."/>
            <person name="Cock J.M."/>
            <person name="Elias M."/>
            <person name="Gladyshev V.N."/>
            <person name="Groth M."/>
            <person name="Guda C."/>
            <person name="Hadaegh A."/>
            <person name="Iglesias-Rodriguez M.D."/>
            <person name="Jenkins J."/>
            <person name="Jones B.M."/>
            <person name="Lawson T."/>
            <person name="Leese F."/>
            <person name="Lindquist E."/>
            <person name="Lobanov A."/>
            <person name="Lomsadze A."/>
            <person name="Malik S.B."/>
            <person name="Marsh M.E."/>
            <person name="Mackinder L."/>
            <person name="Mock T."/>
            <person name="Mueller-Roeber B."/>
            <person name="Pagarete A."/>
            <person name="Parker M."/>
            <person name="Probert I."/>
            <person name="Quesneville H."/>
            <person name="Raines C."/>
            <person name="Rensing S.A."/>
            <person name="Riano-Pachon D.M."/>
            <person name="Richier S."/>
            <person name="Rokitta S."/>
            <person name="Shiraiwa Y."/>
            <person name="Soanes D.M."/>
            <person name="van der Giezen M."/>
            <person name="Wahlund T.M."/>
            <person name="Williams B."/>
            <person name="Wilson W."/>
            <person name="Wolfe G."/>
            <person name="Wurch L.L."/>
        </authorList>
    </citation>
    <scope>NUCLEOTIDE SEQUENCE</scope>
</reference>
<dbReference type="PANTHER" id="PTHR10527">
    <property type="entry name" value="IMPORTIN BETA"/>
    <property type="match status" value="1"/>
</dbReference>
<evidence type="ECO:0000313" key="7">
    <source>
        <dbReference type="EnsemblProtists" id="EOD05325"/>
    </source>
</evidence>
<feature type="region of interest" description="Disordered" evidence="6">
    <location>
        <begin position="1183"/>
        <end position="1214"/>
    </location>
</feature>
<dbReference type="PaxDb" id="2903-EOD05325"/>
<dbReference type="GO" id="GO:0006606">
    <property type="term" value="P:protein import into nucleus"/>
    <property type="evidence" value="ECO:0007669"/>
    <property type="project" value="InterPro"/>
</dbReference>
<feature type="compositionally biased region" description="Acidic residues" evidence="6">
    <location>
        <begin position="302"/>
        <end position="317"/>
    </location>
</feature>
<dbReference type="Pfam" id="PF13513">
    <property type="entry name" value="HEAT_EZ"/>
    <property type="match status" value="1"/>
</dbReference>
<dbReference type="AlphaFoldDB" id="A0A0D3I240"/>
<dbReference type="Proteomes" id="UP000013827">
    <property type="component" value="Unassembled WGS sequence"/>
</dbReference>
<comment type="subcellular location">
    <subcellularLocation>
        <location evidence="1">Cytoplasm</location>
    </subcellularLocation>
</comment>
<protein>
    <recommendedName>
        <fullName evidence="9">Importin N-terminal domain-containing protein</fullName>
    </recommendedName>
</protein>
<evidence type="ECO:0000256" key="2">
    <source>
        <dbReference type="ARBA" id="ARBA00022448"/>
    </source>
</evidence>